<keyword evidence="3" id="KW-0731">Sigma factor</keyword>
<dbReference type="SUPFAM" id="SSF88946">
    <property type="entry name" value="Sigma2 domain of RNA polymerase sigma factors"/>
    <property type="match status" value="1"/>
</dbReference>
<evidence type="ECO:0000256" key="3">
    <source>
        <dbReference type="ARBA" id="ARBA00023082"/>
    </source>
</evidence>
<dbReference type="InterPro" id="IPR013325">
    <property type="entry name" value="RNA_pol_sigma_r2"/>
</dbReference>
<dbReference type="CDD" id="cd06171">
    <property type="entry name" value="Sigma70_r4"/>
    <property type="match status" value="1"/>
</dbReference>
<dbReference type="InterPro" id="IPR007627">
    <property type="entry name" value="RNA_pol_sigma70_r2"/>
</dbReference>
<dbReference type="EMBL" id="JAGQHR010001050">
    <property type="protein sequence ID" value="MCA9730216.1"/>
    <property type="molecule type" value="Genomic_DNA"/>
</dbReference>
<feature type="region of interest" description="Disordered" evidence="5">
    <location>
        <begin position="1"/>
        <end position="21"/>
    </location>
</feature>
<dbReference type="GO" id="GO:0003677">
    <property type="term" value="F:DNA binding"/>
    <property type="evidence" value="ECO:0007669"/>
    <property type="project" value="InterPro"/>
</dbReference>
<comment type="caution">
    <text evidence="8">The sequence shown here is derived from an EMBL/GenBank/DDBJ whole genome shotgun (WGS) entry which is preliminary data.</text>
</comment>
<evidence type="ECO:0000256" key="5">
    <source>
        <dbReference type="SAM" id="MobiDB-lite"/>
    </source>
</evidence>
<evidence type="ECO:0000259" key="7">
    <source>
        <dbReference type="Pfam" id="PF08281"/>
    </source>
</evidence>
<evidence type="ECO:0000259" key="6">
    <source>
        <dbReference type="Pfam" id="PF04542"/>
    </source>
</evidence>
<evidence type="ECO:0000256" key="1">
    <source>
        <dbReference type="ARBA" id="ARBA00010641"/>
    </source>
</evidence>
<sequence>KIPLKPNDHKPQTAPDPSDRRLVDALRNGDEDALAQLYDRYGGLLYSVILKVVRTASDAEDVLQETWVQAWHRRDDFDPSRGTFVCWLLSIARSRAIDRLRRRATRDRATERVEHENPEPSPVDDQPARAVELADLRARVTRALEELDPRQRQALELAYWGGLSHSMISRELGEPLGTVKSWLRTGLLQLRRQLPAEEWT</sequence>
<dbReference type="Gene3D" id="1.10.10.10">
    <property type="entry name" value="Winged helix-like DNA-binding domain superfamily/Winged helix DNA-binding domain"/>
    <property type="match status" value="1"/>
</dbReference>
<reference evidence="8" key="2">
    <citation type="journal article" date="2021" name="Microbiome">
        <title>Successional dynamics and alternative stable states in a saline activated sludge microbial community over 9 years.</title>
        <authorList>
            <person name="Wang Y."/>
            <person name="Ye J."/>
            <person name="Ju F."/>
            <person name="Liu L."/>
            <person name="Boyd J.A."/>
            <person name="Deng Y."/>
            <person name="Parks D.H."/>
            <person name="Jiang X."/>
            <person name="Yin X."/>
            <person name="Woodcroft B.J."/>
            <person name="Tyson G.W."/>
            <person name="Hugenholtz P."/>
            <person name="Polz M.F."/>
            <person name="Zhang T."/>
        </authorList>
    </citation>
    <scope>NUCLEOTIDE SEQUENCE</scope>
    <source>
        <strain evidence="8">HKST-UBA01</strain>
    </source>
</reference>
<dbReference type="InterPro" id="IPR014284">
    <property type="entry name" value="RNA_pol_sigma-70_dom"/>
</dbReference>
<dbReference type="AlphaFoldDB" id="A0A956M2Y7"/>
<evidence type="ECO:0000256" key="4">
    <source>
        <dbReference type="ARBA" id="ARBA00023163"/>
    </source>
</evidence>
<evidence type="ECO:0000313" key="8">
    <source>
        <dbReference type="EMBL" id="MCA9730216.1"/>
    </source>
</evidence>
<protein>
    <submittedName>
        <fullName evidence="8">Sigma-70 family RNA polymerase sigma factor</fullName>
    </submittedName>
</protein>
<feature type="domain" description="RNA polymerase sigma factor 70 region 4 type 2" evidence="7">
    <location>
        <begin position="138"/>
        <end position="190"/>
    </location>
</feature>
<proteinExistence type="inferred from homology"/>
<comment type="similarity">
    <text evidence="1">Belongs to the sigma-70 factor family. ECF subfamily.</text>
</comment>
<feature type="domain" description="RNA polymerase sigma-70 region 2" evidence="6">
    <location>
        <begin position="37"/>
        <end position="104"/>
    </location>
</feature>
<reference evidence="8" key="1">
    <citation type="submission" date="2020-04" db="EMBL/GenBank/DDBJ databases">
        <authorList>
            <person name="Zhang T."/>
        </authorList>
    </citation>
    <scope>NUCLEOTIDE SEQUENCE</scope>
    <source>
        <strain evidence="8">HKST-UBA01</strain>
    </source>
</reference>
<dbReference type="Pfam" id="PF08281">
    <property type="entry name" value="Sigma70_r4_2"/>
    <property type="match status" value="1"/>
</dbReference>
<gene>
    <name evidence="8" type="ORF">KC729_21205</name>
</gene>
<keyword evidence="4" id="KW-0804">Transcription</keyword>
<evidence type="ECO:0000256" key="2">
    <source>
        <dbReference type="ARBA" id="ARBA00023015"/>
    </source>
</evidence>
<evidence type="ECO:0000313" key="9">
    <source>
        <dbReference type="Proteomes" id="UP000697710"/>
    </source>
</evidence>
<dbReference type="GO" id="GO:0006352">
    <property type="term" value="P:DNA-templated transcription initiation"/>
    <property type="evidence" value="ECO:0007669"/>
    <property type="project" value="InterPro"/>
</dbReference>
<dbReference type="Pfam" id="PF04542">
    <property type="entry name" value="Sigma70_r2"/>
    <property type="match status" value="1"/>
</dbReference>
<feature type="non-terminal residue" evidence="8">
    <location>
        <position position="1"/>
    </location>
</feature>
<accession>A0A956M2Y7</accession>
<feature type="region of interest" description="Disordered" evidence="5">
    <location>
        <begin position="106"/>
        <end position="126"/>
    </location>
</feature>
<dbReference type="SUPFAM" id="SSF88659">
    <property type="entry name" value="Sigma3 and sigma4 domains of RNA polymerase sigma factors"/>
    <property type="match status" value="1"/>
</dbReference>
<name>A0A956M2Y7_UNCEI</name>
<dbReference type="InterPro" id="IPR036388">
    <property type="entry name" value="WH-like_DNA-bd_sf"/>
</dbReference>
<dbReference type="Proteomes" id="UP000697710">
    <property type="component" value="Unassembled WGS sequence"/>
</dbReference>
<keyword evidence="2" id="KW-0805">Transcription regulation</keyword>
<dbReference type="InterPro" id="IPR013249">
    <property type="entry name" value="RNA_pol_sigma70_r4_t2"/>
</dbReference>
<dbReference type="GO" id="GO:0016987">
    <property type="term" value="F:sigma factor activity"/>
    <property type="evidence" value="ECO:0007669"/>
    <property type="project" value="UniProtKB-KW"/>
</dbReference>
<dbReference type="Gene3D" id="1.10.1740.10">
    <property type="match status" value="1"/>
</dbReference>
<dbReference type="PANTHER" id="PTHR43133">
    <property type="entry name" value="RNA POLYMERASE ECF-TYPE SIGMA FACTO"/>
    <property type="match status" value="1"/>
</dbReference>
<organism evidence="8 9">
    <name type="scientific">Eiseniibacteriota bacterium</name>
    <dbReference type="NCBI Taxonomy" id="2212470"/>
    <lineage>
        <taxon>Bacteria</taxon>
        <taxon>Candidatus Eiseniibacteriota</taxon>
    </lineage>
</organism>
<dbReference type="NCBIfam" id="TIGR02937">
    <property type="entry name" value="sigma70-ECF"/>
    <property type="match status" value="1"/>
</dbReference>
<dbReference type="PANTHER" id="PTHR43133:SF62">
    <property type="entry name" value="RNA POLYMERASE SIGMA FACTOR SIGZ"/>
    <property type="match status" value="1"/>
</dbReference>
<dbReference type="InterPro" id="IPR013324">
    <property type="entry name" value="RNA_pol_sigma_r3/r4-like"/>
</dbReference>
<feature type="compositionally biased region" description="Basic and acidic residues" evidence="5">
    <location>
        <begin position="106"/>
        <end position="118"/>
    </location>
</feature>
<dbReference type="InterPro" id="IPR039425">
    <property type="entry name" value="RNA_pol_sigma-70-like"/>
</dbReference>